<dbReference type="Pfam" id="PF14588">
    <property type="entry name" value="YjgF_endoribonc"/>
    <property type="match status" value="1"/>
</dbReference>
<dbReference type="SUPFAM" id="SSF55298">
    <property type="entry name" value="YjgF-like"/>
    <property type="match status" value="1"/>
</dbReference>
<feature type="domain" description="Endoribonuclease L-PSP/chorismate mutase-like" evidence="1">
    <location>
        <begin position="6"/>
        <end position="138"/>
    </location>
</feature>
<reference evidence="3" key="1">
    <citation type="journal article" date="2019" name="Int. J. Syst. Evol. Microbiol.">
        <title>The Global Catalogue of Microorganisms (GCM) 10K type strain sequencing project: providing services to taxonomists for standard genome sequencing and annotation.</title>
        <authorList>
            <consortium name="The Broad Institute Genomics Platform"/>
            <consortium name="The Broad Institute Genome Sequencing Center for Infectious Disease"/>
            <person name="Wu L."/>
            <person name="Ma J."/>
        </authorList>
    </citation>
    <scope>NUCLEOTIDE SEQUENCE [LARGE SCALE GENOMIC DNA]</scope>
    <source>
        <strain evidence="3">KACC 12508</strain>
    </source>
</reference>
<evidence type="ECO:0000313" key="2">
    <source>
        <dbReference type="EMBL" id="MFC7286861.1"/>
    </source>
</evidence>
<name>A0ABW2I7B1_9BURK</name>
<protein>
    <submittedName>
        <fullName evidence="2">RidA family protein</fullName>
    </submittedName>
</protein>
<dbReference type="CDD" id="cd02199">
    <property type="entry name" value="YjgF_YER057c_UK114_like_1"/>
    <property type="match status" value="1"/>
</dbReference>
<dbReference type="InterPro" id="IPR013813">
    <property type="entry name" value="Endoribo_LPSP/chorism_mut-like"/>
</dbReference>
<sequence>MSASDRIREAGLVLPAFTLPSAPFLPYTLHQGLLTVSGQLPVRDGKPLFVGKVPTVISAEQAQEAARICVLNILGWVSHASNGDLDRVERVLRLGGFVATAEGYIEAPQIINAASTLITDIFGDKGSHARIAIGVASLPFGVPVEVEATFILKAGN</sequence>
<dbReference type="Gene3D" id="3.30.1330.40">
    <property type="entry name" value="RutC-like"/>
    <property type="match status" value="1"/>
</dbReference>
<keyword evidence="3" id="KW-1185">Reference proteome</keyword>
<gene>
    <name evidence="2" type="ORF">ACFQPC_02320</name>
</gene>
<dbReference type="Proteomes" id="UP001596542">
    <property type="component" value="Unassembled WGS sequence"/>
</dbReference>
<comment type="caution">
    <text evidence="2">The sequence shown here is derived from an EMBL/GenBank/DDBJ whole genome shotgun (WGS) entry which is preliminary data.</text>
</comment>
<organism evidence="2 3">
    <name type="scientific">Herminiimonas glaciei</name>
    <dbReference type="NCBI Taxonomy" id="523788"/>
    <lineage>
        <taxon>Bacteria</taxon>
        <taxon>Pseudomonadati</taxon>
        <taxon>Pseudomonadota</taxon>
        <taxon>Betaproteobacteria</taxon>
        <taxon>Burkholderiales</taxon>
        <taxon>Oxalobacteraceae</taxon>
        <taxon>Herminiimonas</taxon>
    </lineage>
</organism>
<dbReference type="InterPro" id="IPR035959">
    <property type="entry name" value="RutC-like_sf"/>
</dbReference>
<proteinExistence type="predicted"/>
<evidence type="ECO:0000259" key="1">
    <source>
        <dbReference type="Pfam" id="PF14588"/>
    </source>
</evidence>
<dbReference type="EMBL" id="JBHTBU010000001">
    <property type="protein sequence ID" value="MFC7286861.1"/>
    <property type="molecule type" value="Genomic_DNA"/>
</dbReference>
<dbReference type="RefSeq" id="WP_382270032.1">
    <property type="nucleotide sequence ID" value="NZ_JBHTBU010000001.1"/>
</dbReference>
<dbReference type="PANTHER" id="PTHR43760">
    <property type="entry name" value="ENDORIBONUCLEASE-RELATED"/>
    <property type="match status" value="1"/>
</dbReference>
<accession>A0ABW2I7B1</accession>
<dbReference type="PANTHER" id="PTHR43760:SF1">
    <property type="entry name" value="ENDORIBONUCLEASE L-PSP_CHORISMATE MUTASE-LIKE DOMAIN-CONTAINING PROTEIN"/>
    <property type="match status" value="1"/>
</dbReference>
<evidence type="ECO:0000313" key="3">
    <source>
        <dbReference type="Proteomes" id="UP001596542"/>
    </source>
</evidence>